<dbReference type="EMBL" id="BHYL01000326">
    <property type="protein sequence ID" value="GCD21678.1"/>
    <property type="molecule type" value="Genomic_DNA"/>
</dbReference>
<dbReference type="PANTHER" id="PTHR28259">
    <property type="entry name" value="FLUORIDE EXPORT PROTEIN 1-RELATED"/>
    <property type="match status" value="1"/>
</dbReference>
<evidence type="ECO:0000256" key="4">
    <source>
        <dbReference type="ARBA" id="ARBA00022989"/>
    </source>
</evidence>
<keyword evidence="4 10" id="KW-1133">Transmembrane helix</keyword>
<evidence type="ECO:0000256" key="2">
    <source>
        <dbReference type="ARBA" id="ARBA00022475"/>
    </source>
</evidence>
<accession>A0A401V448</accession>
<dbReference type="PANTHER" id="PTHR28259:SF1">
    <property type="entry name" value="FLUORIDE EXPORT PROTEIN 1-RELATED"/>
    <property type="match status" value="1"/>
</dbReference>
<organism evidence="11 12">
    <name type="scientific">Cellulomonas algicola</name>
    <dbReference type="NCBI Taxonomy" id="2071633"/>
    <lineage>
        <taxon>Bacteria</taxon>
        <taxon>Bacillati</taxon>
        <taxon>Actinomycetota</taxon>
        <taxon>Actinomycetes</taxon>
        <taxon>Micrococcales</taxon>
        <taxon>Cellulomonadaceae</taxon>
        <taxon>Cellulomonas</taxon>
    </lineage>
</organism>
<feature type="binding site" evidence="10">
    <location>
        <position position="85"/>
    </location>
    <ligand>
        <name>Na(+)</name>
        <dbReference type="ChEBI" id="CHEBI:29101"/>
        <note>structural</note>
    </ligand>
</feature>
<keyword evidence="10" id="KW-0479">Metal-binding</keyword>
<feature type="transmembrane region" description="Helical" evidence="10">
    <location>
        <begin position="7"/>
        <end position="27"/>
    </location>
</feature>
<gene>
    <name evidence="10" type="primary">fluC</name>
    <name evidence="10" type="synonym">crcB</name>
    <name evidence="11" type="ORF">CTKZ_32400</name>
</gene>
<feature type="transmembrane region" description="Helical" evidence="10">
    <location>
        <begin position="104"/>
        <end position="129"/>
    </location>
</feature>
<keyword evidence="3 10" id="KW-0812">Transmembrane</keyword>
<comment type="subcellular location">
    <subcellularLocation>
        <location evidence="1 10">Cell membrane</location>
        <topology evidence="1 10">Multi-pass membrane protein</topology>
    </subcellularLocation>
</comment>
<evidence type="ECO:0000256" key="3">
    <source>
        <dbReference type="ARBA" id="ARBA00022692"/>
    </source>
</evidence>
<keyword evidence="10" id="KW-0406">Ion transport</keyword>
<reference evidence="11 12" key="1">
    <citation type="submission" date="2018-11" db="EMBL/GenBank/DDBJ databases">
        <title>Draft genome sequence of Cellulomonas takizawaensis strain TKZ-21.</title>
        <authorList>
            <person name="Yamamura H."/>
            <person name="Hayashi T."/>
            <person name="Hamada M."/>
            <person name="Serisawa Y."/>
            <person name="Matsuyama K."/>
            <person name="Nakagawa Y."/>
            <person name="Otoguro M."/>
            <person name="Yanagida F."/>
            <person name="Hayakawa M."/>
        </authorList>
    </citation>
    <scope>NUCLEOTIDE SEQUENCE [LARGE SCALE GENOMIC DNA]</scope>
    <source>
        <strain evidence="11 12">TKZ-21</strain>
    </source>
</reference>
<dbReference type="AlphaFoldDB" id="A0A401V448"/>
<dbReference type="GO" id="GO:0046872">
    <property type="term" value="F:metal ion binding"/>
    <property type="evidence" value="ECO:0007669"/>
    <property type="project" value="UniProtKB-KW"/>
</dbReference>
<comment type="activity regulation">
    <text evidence="10">Na(+) is not transported, but it plays an essential structural role and its presence is essential for fluoride channel function.</text>
</comment>
<comment type="caution">
    <text evidence="11">The sequence shown here is derived from an EMBL/GenBank/DDBJ whole genome shotgun (WGS) entry which is preliminary data.</text>
</comment>
<comment type="similarity">
    <text evidence="7 10">Belongs to the fluoride channel Fluc/FEX (TC 1.A.43) family.</text>
</comment>
<dbReference type="Proteomes" id="UP000288246">
    <property type="component" value="Unassembled WGS sequence"/>
</dbReference>
<evidence type="ECO:0000256" key="9">
    <source>
        <dbReference type="ARBA" id="ARBA00049940"/>
    </source>
</evidence>
<feature type="transmembrane region" description="Helical" evidence="10">
    <location>
        <begin position="71"/>
        <end position="92"/>
    </location>
</feature>
<name>A0A401V448_9CELL</name>
<evidence type="ECO:0000256" key="5">
    <source>
        <dbReference type="ARBA" id="ARBA00023136"/>
    </source>
</evidence>
<comment type="catalytic activity">
    <reaction evidence="8">
        <text>fluoride(in) = fluoride(out)</text>
        <dbReference type="Rhea" id="RHEA:76159"/>
        <dbReference type="ChEBI" id="CHEBI:17051"/>
    </reaction>
    <physiologicalReaction direction="left-to-right" evidence="8">
        <dbReference type="Rhea" id="RHEA:76160"/>
    </physiologicalReaction>
</comment>
<evidence type="ECO:0000256" key="10">
    <source>
        <dbReference type="HAMAP-Rule" id="MF_00454"/>
    </source>
</evidence>
<dbReference type="GO" id="GO:0005886">
    <property type="term" value="C:plasma membrane"/>
    <property type="evidence" value="ECO:0007669"/>
    <property type="project" value="UniProtKB-SubCell"/>
</dbReference>
<feature type="binding site" evidence="10">
    <location>
        <position position="82"/>
    </location>
    <ligand>
        <name>Na(+)</name>
        <dbReference type="ChEBI" id="CHEBI:29101"/>
        <note>structural</note>
    </ligand>
</feature>
<evidence type="ECO:0000313" key="11">
    <source>
        <dbReference type="EMBL" id="GCD21678.1"/>
    </source>
</evidence>
<evidence type="ECO:0000256" key="6">
    <source>
        <dbReference type="ARBA" id="ARBA00023303"/>
    </source>
</evidence>
<keyword evidence="5 10" id="KW-0472">Membrane</keyword>
<dbReference type="GO" id="GO:0140114">
    <property type="term" value="P:cellular detoxification of fluoride"/>
    <property type="evidence" value="ECO:0007669"/>
    <property type="project" value="UniProtKB-UniRule"/>
</dbReference>
<evidence type="ECO:0000256" key="7">
    <source>
        <dbReference type="ARBA" id="ARBA00035120"/>
    </source>
</evidence>
<feature type="transmembrane region" description="Helical" evidence="10">
    <location>
        <begin position="39"/>
        <end position="59"/>
    </location>
</feature>
<dbReference type="Pfam" id="PF02537">
    <property type="entry name" value="CRCB"/>
    <property type="match status" value="1"/>
</dbReference>
<evidence type="ECO:0000313" key="12">
    <source>
        <dbReference type="Proteomes" id="UP000288246"/>
    </source>
</evidence>
<dbReference type="HAMAP" id="MF_00454">
    <property type="entry name" value="FluC"/>
    <property type="match status" value="1"/>
</dbReference>
<dbReference type="RefSeq" id="WP_124344202.1">
    <property type="nucleotide sequence ID" value="NZ_BHYL01000326.1"/>
</dbReference>
<evidence type="ECO:0000256" key="1">
    <source>
        <dbReference type="ARBA" id="ARBA00004651"/>
    </source>
</evidence>
<keyword evidence="10" id="KW-0915">Sodium</keyword>
<proteinExistence type="inferred from homology"/>
<sequence length="137" mass="13892">MHLHRDPWLVVVVAVGGALGTLARYGLSHAVPDRGGVPVATLVENVVGAFLLGLLLEALARSGPDTGRRRVARLGLGTGVLGGFTTYSTFALEVADRLADGRTGLALAYALASVVLGVAACAGGVVVGARRHREAAA</sequence>
<comment type="function">
    <text evidence="9 10">Fluoride-specific ion channel. Important for reducing fluoride concentration in the cell, thus reducing its toxicity.</text>
</comment>
<protein>
    <recommendedName>
        <fullName evidence="10">Fluoride-specific ion channel FluC</fullName>
    </recommendedName>
</protein>
<keyword evidence="10" id="KW-0813">Transport</keyword>
<evidence type="ECO:0000256" key="8">
    <source>
        <dbReference type="ARBA" id="ARBA00035585"/>
    </source>
</evidence>
<keyword evidence="12" id="KW-1185">Reference proteome</keyword>
<keyword evidence="2 10" id="KW-1003">Cell membrane</keyword>
<dbReference type="GO" id="GO:0062054">
    <property type="term" value="F:fluoride channel activity"/>
    <property type="evidence" value="ECO:0007669"/>
    <property type="project" value="UniProtKB-UniRule"/>
</dbReference>
<dbReference type="InterPro" id="IPR003691">
    <property type="entry name" value="FluC"/>
</dbReference>
<keyword evidence="6 10" id="KW-0407">Ion channel</keyword>